<reference evidence="3" key="1">
    <citation type="submission" date="2014-06" db="EMBL/GenBank/DDBJ databases">
        <authorList>
            <person name="Winans N.J."/>
            <person name="Newell P.D."/>
            <person name="Douglas A.E."/>
        </authorList>
    </citation>
    <scope>NUCLEOTIDE SEQUENCE [LARGE SCALE GENOMIC DNA]</scope>
</reference>
<dbReference type="EMBL" id="JOPA01000023">
    <property type="protein sequence ID" value="OUI93174.1"/>
    <property type="molecule type" value="Genomic_DNA"/>
</dbReference>
<dbReference type="Proteomes" id="UP000194641">
    <property type="component" value="Unassembled WGS sequence"/>
</dbReference>
<dbReference type="RefSeq" id="WP_086659565.1">
    <property type="nucleotide sequence ID" value="NZ_JBJJWX010000002.1"/>
</dbReference>
<dbReference type="SUPFAM" id="SSF110857">
    <property type="entry name" value="Gamma-glutamyl cyclotransferase-like"/>
    <property type="match status" value="1"/>
</dbReference>
<name>A0A252ASE6_9PROT</name>
<comment type="caution">
    <text evidence="2">The sequence shown here is derived from an EMBL/GenBank/DDBJ whole genome shotgun (WGS) entry which is preliminary data.</text>
</comment>
<dbReference type="Gene3D" id="3.10.490.10">
    <property type="entry name" value="Gamma-glutamyl cyclotransferase-like"/>
    <property type="match status" value="1"/>
</dbReference>
<dbReference type="InterPro" id="IPR009288">
    <property type="entry name" value="AIG2-like_dom"/>
</dbReference>
<dbReference type="AlphaFoldDB" id="A0A252ASE6"/>
<proteinExistence type="predicted"/>
<dbReference type="CDD" id="cd06661">
    <property type="entry name" value="GGCT_like"/>
    <property type="match status" value="1"/>
</dbReference>
<evidence type="ECO:0000313" key="2">
    <source>
        <dbReference type="EMBL" id="OUI93174.1"/>
    </source>
</evidence>
<organism evidence="2 3">
    <name type="scientific">Acetobacter indonesiensis</name>
    <dbReference type="NCBI Taxonomy" id="104101"/>
    <lineage>
        <taxon>Bacteria</taxon>
        <taxon>Pseudomonadati</taxon>
        <taxon>Pseudomonadota</taxon>
        <taxon>Alphaproteobacteria</taxon>
        <taxon>Acetobacterales</taxon>
        <taxon>Acetobacteraceae</taxon>
        <taxon>Acetobacter</taxon>
    </lineage>
</organism>
<gene>
    <name evidence="2" type="ORF">HK17_08535</name>
</gene>
<feature type="domain" description="Gamma-glutamylcyclotransferase AIG2-like" evidence="1">
    <location>
        <begin position="9"/>
        <end position="113"/>
    </location>
</feature>
<accession>A0A252ASE6</accession>
<dbReference type="InterPro" id="IPR013024">
    <property type="entry name" value="GGCT-like"/>
</dbReference>
<evidence type="ECO:0000259" key="1">
    <source>
        <dbReference type="Pfam" id="PF06094"/>
    </source>
</evidence>
<dbReference type="InterPro" id="IPR036568">
    <property type="entry name" value="GGCT-like_sf"/>
</dbReference>
<evidence type="ECO:0000313" key="3">
    <source>
        <dbReference type="Proteomes" id="UP000194641"/>
    </source>
</evidence>
<protein>
    <recommendedName>
        <fullName evidence="1">Gamma-glutamylcyclotransferase AIG2-like domain-containing protein</fullName>
    </recommendedName>
</protein>
<sequence length="115" mass="12641">MSERPIVLLFSYGTLQQEGVQLSSFGRLLCGEDDAMLGYRTDMLEITDPAVIQASGKRFHPVVSPSSNPEDKVEGKVFSITAAELQAADAYEVADYKRIEVPLQSGKKAWVYVQG</sequence>
<dbReference type="Pfam" id="PF06094">
    <property type="entry name" value="GGACT"/>
    <property type="match status" value="1"/>
</dbReference>